<dbReference type="EMBL" id="QJKJ01011480">
    <property type="protein sequence ID" value="RDX71059.1"/>
    <property type="molecule type" value="Genomic_DNA"/>
</dbReference>
<evidence type="ECO:0000313" key="2">
    <source>
        <dbReference type="Proteomes" id="UP000257109"/>
    </source>
</evidence>
<reference evidence="1" key="1">
    <citation type="submission" date="2018-05" db="EMBL/GenBank/DDBJ databases">
        <title>Draft genome of Mucuna pruriens seed.</title>
        <authorList>
            <person name="Nnadi N.E."/>
            <person name="Vos R."/>
            <person name="Hasami M.H."/>
            <person name="Devisetty U.K."/>
            <person name="Aguiy J.C."/>
        </authorList>
    </citation>
    <scope>NUCLEOTIDE SEQUENCE [LARGE SCALE GENOMIC DNA]</scope>
    <source>
        <strain evidence="1">JCA_2017</strain>
    </source>
</reference>
<dbReference type="PANTHER" id="PTHR32108:SF9">
    <property type="entry name" value="REVERSE TRANSCRIPTASE RNASE H-LIKE DOMAIN-CONTAINING PROTEIN"/>
    <property type="match status" value="1"/>
</dbReference>
<name>A0A371EYG2_MUCPR</name>
<dbReference type="Proteomes" id="UP000257109">
    <property type="component" value="Unassembled WGS sequence"/>
</dbReference>
<protein>
    <recommendedName>
        <fullName evidence="3">Retrotransposon gag domain-containing protein</fullName>
    </recommendedName>
</protein>
<keyword evidence="2" id="KW-1185">Reference proteome</keyword>
<dbReference type="AlphaFoldDB" id="A0A371EYG2"/>
<dbReference type="PANTHER" id="PTHR32108">
    <property type="entry name" value="DNA-DIRECTED RNA POLYMERASE SUBUNIT ALPHA"/>
    <property type="match status" value="1"/>
</dbReference>
<accession>A0A371EYG2</accession>
<sequence>MAKKGNETFKGYVQCWREVAAQVQPLLSKKEIVTMFIDTLQSPFYDRMIGNVSSNSLDLVIIGERDKIRVKSGNIAQVETTTNTNKP</sequence>
<dbReference type="OrthoDB" id="1750196at2759"/>
<feature type="non-terminal residue" evidence="1">
    <location>
        <position position="1"/>
    </location>
</feature>
<proteinExistence type="predicted"/>
<comment type="caution">
    <text evidence="1">The sequence shown here is derived from an EMBL/GenBank/DDBJ whole genome shotgun (WGS) entry which is preliminary data.</text>
</comment>
<gene>
    <name evidence="1" type="ORF">CR513_49631</name>
</gene>
<evidence type="ECO:0000313" key="1">
    <source>
        <dbReference type="EMBL" id="RDX71059.1"/>
    </source>
</evidence>
<organism evidence="1 2">
    <name type="scientific">Mucuna pruriens</name>
    <name type="common">Velvet bean</name>
    <name type="synonym">Dolichos pruriens</name>
    <dbReference type="NCBI Taxonomy" id="157652"/>
    <lineage>
        <taxon>Eukaryota</taxon>
        <taxon>Viridiplantae</taxon>
        <taxon>Streptophyta</taxon>
        <taxon>Embryophyta</taxon>
        <taxon>Tracheophyta</taxon>
        <taxon>Spermatophyta</taxon>
        <taxon>Magnoliopsida</taxon>
        <taxon>eudicotyledons</taxon>
        <taxon>Gunneridae</taxon>
        <taxon>Pentapetalae</taxon>
        <taxon>rosids</taxon>
        <taxon>fabids</taxon>
        <taxon>Fabales</taxon>
        <taxon>Fabaceae</taxon>
        <taxon>Papilionoideae</taxon>
        <taxon>50 kb inversion clade</taxon>
        <taxon>NPAAA clade</taxon>
        <taxon>indigoferoid/millettioid clade</taxon>
        <taxon>Phaseoleae</taxon>
        <taxon>Mucuna</taxon>
    </lineage>
</organism>
<evidence type="ECO:0008006" key="3">
    <source>
        <dbReference type="Google" id="ProtNLM"/>
    </source>
</evidence>